<evidence type="ECO:0000313" key="3">
    <source>
        <dbReference type="Proteomes" id="UP000078084"/>
    </source>
</evidence>
<dbReference type="Proteomes" id="UP000078084">
    <property type="component" value="Unassembled WGS sequence"/>
</dbReference>
<reference evidence="2 3" key="1">
    <citation type="submission" date="2015-04" db="EMBL/GenBank/DDBJ databases">
        <title>Genome sequence of Kerstersia gyiorum CG1.</title>
        <authorList>
            <person name="Greninger A.L."/>
            <person name="Kozyreva V."/>
            <person name="Chaturvedi V."/>
        </authorList>
    </citation>
    <scope>NUCLEOTIDE SEQUENCE [LARGE SCALE GENOMIC DNA]</scope>
    <source>
        <strain evidence="2 3">CG1</strain>
    </source>
</reference>
<organism evidence="2 3">
    <name type="scientific">Kerstersia gyiorum</name>
    <dbReference type="NCBI Taxonomy" id="206506"/>
    <lineage>
        <taxon>Bacteria</taxon>
        <taxon>Pseudomonadati</taxon>
        <taxon>Pseudomonadota</taxon>
        <taxon>Betaproteobacteria</taxon>
        <taxon>Burkholderiales</taxon>
        <taxon>Alcaligenaceae</taxon>
        <taxon>Kerstersia</taxon>
    </lineage>
</organism>
<dbReference type="AlphaFoldDB" id="A0A171KQ63"/>
<protein>
    <submittedName>
        <fullName evidence="2">Uncharacterized protein</fullName>
    </submittedName>
</protein>
<evidence type="ECO:0000313" key="2">
    <source>
        <dbReference type="EMBL" id="KKO71030.1"/>
    </source>
</evidence>
<name>A0A171KQ63_9BURK</name>
<dbReference type="STRING" id="206506.AAV32_13690"/>
<evidence type="ECO:0000256" key="1">
    <source>
        <dbReference type="SAM" id="MobiDB-lite"/>
    </source>
</evidence>
<sequence>MARRAGGSRCRDKRRNEGCNEGCNEGDNNNSLRPGQRAAGRDQQGATRAGVWPGWPWMVRAWPFSRDRVTLKSILFV</sequence>
<keyword evidence="3" id="KW-1185">Reference proteome</keyword>
<proteinExistence type="predicted"/>
<gene>
    <name evidence="2" type="ORF">AAV32_13690</name>
</gene>
<feature type="compositionally biased region" description="Low complexity" evidence="1">
    <location>
        <begin position="19"/>
        <end position="30"/>
    </location>
</feature>
<accession>A0A171KQ63</accession>
<dbReference type="EMBL" id="LBNE01000010">
    <property type="protein sequence ID" value="KKO71030.1"/>
    <property type="molecule type" value="Genomic_DNA"/>
</dbReference>
<comment type="caution">
    <text evidence="2">The sequence shown here is derived from an EMBL/GenBank/DDBJ whole genome shotgun (WGS) entry which is preliminary data.</text>
</comment>
<feature type="region of interest" description="Disordered" evidence="1">
    <location>
        <begin position="1"/>
        <end position="50"/>
    </location>
</feature>